<evidence type="ECO:0000313" key="2">
    <source>
        <dbReference type="EMBL" id="TWT93787.1"/>
    </source>
</evidence>
<dbReference type="Proteomes" id="UP000320176">
    <property type="component" value="Unassembled WGS sequence"/>
</dbReference>
<accession>A0A5C6A374</accession>
<dbReference type="OrthoDB" id="264328at2"/>
<dbReference type="AlphaFoldDB" id="A0A5C6A374"/>
<proteinExistence type="predicted"/>
<organism evidence="2 3">
    <name type="scientific">Stieleria varia</name>
    <dbReference type="NCBI Taxonomy" id="2528005"/>
    <lineage>
        <taxon>Bacteria</taxon>
        <taxon>Pseudomonadati</taxon>
        <taxon>Planctomycetota</taxon>
        <taxon>Planctomycetia</taxon>
        <taxon>Pirellulales</taxon>
        <taxon>Pirellulaceae</taxon>
        <taxon>Stieleria</taxon>
    </lineage>
</organism>
<feature type="region of interest" description="Disordered" evidence="1">
    <location>
        <begin position="226"/>
        <end position="284"/>
    </location>
</feature>
<evidence type="ECO:0000313" key="3">
    <source>
        <dbReference type="Proteomes" id="UP000320176"/>
    </source>
</evidence>
<evidence type="ECO:0000256" key="1">
    <source>
        <dbReference type="SAM" id="MobiDB-lite"/>
    </source>
</evidence>
<comment type="caution">
    <text evidence="2">The sequence shown here is derived from an EMBL/GenBank/DDBJ whole genome shotgun (WGS) entry which is preliminary data.</text>
</comment>
<sequence length="340" mass="37558">MTADDSFQPPFQSDEDTDAAVSDTVSESQDLQHDTDVSAEHTDADVESISDSDLDEAKAAWDEAENAGEPILSDEDLQRLTELAEPFVGLWNQLISTTNWEKGKIISQWREKLIQSGVPATEYSDEAWARRVGGVTSPHVGRLRRVHDRFASDYASYEGLYWSHFLAALDWEDAPMWLQGAVEEKWSVAGMRQKKWEAEGAVESNRPTSSQVVEVDLDEDVVMPAQGGGREREYDDGPDGVATGPTYEGPDFGEEEELSPMGAERDGGSGATALTEDPESEPVQGPVQPFVGLPELPDDLSDAIESLKLSLLRHKTDGWRDVEIDTVQRYLDAIGIMIRN</sequence>
<feature type="compositionally biased region" description="Acidic residues" evidence="1">
    <location>
        <begin position="45"/>
        <end position="54"/>
    </location>
</feature>
<gene>
    <name evidence="2" type="ORF">Pla52n_56150</name>
</gene>
<protein>
    <submittedName>
        <fullName evidence="2">Uncharacterized protein</fullName>
    </submittedName>
</protein>
<reference evidence="2 3" key="1">
    <citation type="submission" date="2019-02" db="EMBL/GenBank/DDBJ databases">
        <title>Deep-cultivation of Planctomycetes and their phenomic and genomic characterization uncovers novel biology.</title>
        <authorList>
            <person name="Wiegand S."/>
            <person name="Jogler M."/>
            <person name="Boedeker C."/>
            <person name="Pinto D."/>
            <person name="Vollmers J."/>
            <person name="Rivas-Marin E."/>
            <person name="Kohn T."/>
            <person name="Peeters S.H."/>
            <person name="Heuer A."/>
            <person name="Rast P."/>
            <person name="Oberbeckmann S."/>
            <person name="Bunk B."/>
            <person name="Jeske O."/>
            <person name="Meyerdierks A."/>
            <person name="Storesund J.E."/>
            <person name="Kallscheuer N."/>
            <person name="Luecker S."/>
            <person name="Lage O.M."/>
            <person name="Pohl T."/>
            <person name="Merkel B.J."/>
            <person name="Hornburger P."/>
            <person name="Mueller R.-W."/>
            <person name="Bruemmer F."/>
            <person name="Labrenz M."/>
            <person name="Spormann A.M."/>
            <person name="Op Den Camp H."/>
            <person name="Overmann J."/>
            <person name="Amann R."/>
            <person name="Jetten M.S.M."/>
            <person name="Mascher T."/>
            <person name="Medema M.H."/>
            <person name="Devos D.P."/>
            <person name="Kaster A.-K."/>
            <person name="Ovreas L."/>
            <person name="Rohde M."/>
            <person name="Galperin M.Y."/>
            <person name="Jogler C."/>
        </authorList>
    </citation>
    <scope>NUCLEOTIDE SEQUENCE [LARGE SCALE GENOMIC DNA]</scope>
    <source>
        <strain evidence="2 3">Pla52n</strain>
    </source>
</reference>
<keyword evidence="3" id="KW-1185">Reference proteome</keyword>
<feature type="region of interest" description="Disordered" evidence="1">
    <location>
        <begin position="1"/>
        <end position="58"/>
    </location>
</feature>
<name>A0A5C6A374_9BACT</name>
<dbReference type="RefSeq" id="WP_146522615.1">
    <property type="nucleotide sequence ID" value="NZ_CP151726.1"/>
</dbReference>
<dbReference type="EMBL" id="SJPN01000008">
    <property type="protein sequence ID" value="TWT93787.1"/>
    <property type="molecule type" value="Genomic_DNA"/>
</dbReference>
<feature type="compositionally biased region" description="Basic and acidic residues" evidence="1">
    <location>
        <begin position="30"/>
        <end position="44"/>
    </location>
</feature>